<reference evidence="1" key="2">
    <citation type="journal article" date="2015" name="Fish Shellfish Immunol.">
        <title>Early steps in the European eel (Anguilla anguilla)-Vibrio vulnificus interaction in the gills: Role of the RtxA13 toxin.</title>
        <authorList>
            <person name="Callol A."/>
            <person name="Pajuelo D."/>
            <person name="Ebbesson L."/>
            <person name="Teles M."/>
            <person name="MacKenzie S."/>
            <person name="Amaro C."/>
        </authorList>
    </citation>
    <scope>NUCLEOTIDE SEQUENCE</scope>
</reference>
<organism evidence="1">
    <name type="scientific">Anguilla anguilla</name>
    <name type="common">European freshwater eel</name>
    <name type="synonym">Muraena anguilla</name>
    <dbReference type="NCBI Taxonomy" id="7936"/>
    <lineage>
        <taxon>Eukaryota</taxon>
        <taxon>Metazoa</taxon>
        <taxon>Chordata</taxon>
        <taxon>Craniata</taxon>
        <taxon>Vertebrata</taxon>
        <taxon>Euteleostomi</taxon>
        <taxon>Actinopterygii</taxon>
        <taxon>Neopterygii</taxon>
        <taxon>Teleostei</taxon>
        <taxon>Anguilliformes</taxon>
        <taxon>Anguillidae</taxon>
        <taxon>Anguilla</taxon>
    </lineage>
</organism>
<dbReference type="EMBL" id="GBXM01032347">
    <property type="protein sequence ID" value="JAH76230.1"/>
    <property type="molecule type" value="Transcribed_RNA"/>
</dbReference>
<sequence length="29" mass="3359">MAGRHEIHCHYCPLNFAAFCLVVEFLSLH</sequence>
<name>A0A0E9VFM3_ANGAN</name>
<protein>
    <submittedName>
        <fullName evidence="1">Uncharacterized protein</fullName>
    </submittedName>
</protein>
<evidence type="ECO:0000313" key="1">
    <source>
        <dbReference type="EMBL" id="JAH76230.1"/>
    </source>
</evidence>
<reference evidence="1" key="1">
    <citation type="submission" date="2014-11" db="EMBL/GenBank/DDBJ databases">
        <authorList>
            <person name="Amaro Gonzalez C."/>
        </authorList>
    </citation>
    <scope>NUCLEOTIDE SEQUENCE</scope>
</reference>
<accession>A0A0E9VFM3</accession>
<proteinExistence type="predicted"/>
<dbReference type="AlphaFoldDB" id="A0A0E9VFM3"/>